<dbReference type="OrthoDB" id="1672478at2759"/>
<evidence type="ECO:0000256" key="5">
    <source>
        <dbReference type="ARBA" id="ARBA00023146"/>
    </source>
</evidence>
<dbReference type="Gene3D" id="3.30.930.10">
    <property type="entry name" value="Bira Bifunctional Protein, Domain 2"/>
    <property type="match status" value="1"/>
</dbReference>
<dbReference type="AlphaFoldDB" id="A0A9E7HCD6"/>
<dbReference type="InterPro" id="IPR045864">
    <property type="entry name" value="aa-tRNA-synth_II/BPL/LPL"/>
</dbReference>
<evidence type="ECO:0000256" key="2">
    <source>
        <dbReference type="ARBA" id="ARBA00022741"/>
    </source>
</evidence>
<keyword evidence="5" id="KW-0030">Aminoacyl-tRNA synthetase</keyword>
<keyword evidence="3" id="KW-0067">ATP-binding</keyword>
<keyword evidence="2" id="KW-0547">Nucleotide-binding</keyword>
<dbReference type="GO" id="GO:0000049">
    <property type="term" value="F:tRNA binding"/>
    <property type="evidence" value="ECO:0007669"/>
    <property type="project" value="InterPro"/>
</dbReference>
<gene>
    <name evidence="7" type="ORF">MUK42_34117</name>
</gene>
<name>A0A9E7HCD6_9LILI</name>
<dbReference type="GO" id="GO:0006412">
    <property type="term" value="P:translation"/>
    <property type="evidence" value="ECO:0007669"/>
    <property type="project" value="UniProtKB-KW"/>
</dbReference>
<evidence type="ECO:0000259" key="6">
    <source>
        <dbReference type="Pfam" id="PF01409"/>
    </source>
</evidence>
<evidence type="ECO:0000256" key="3">
    <source>
        <dbReference type="ARBA" id="ARBA00022840"/>
    </source>
</evidence>
<dbReference type="Proteomes" id="UP001055439">
    <property type="component" value="Chromosome 8"/>
</dbReference>
<accession>A0A9E7HCD6</accession>
<sequence>MLVADHKFWQLHFSFWVFMSLSDRLFSDFDLKLKLRASRLHLIQVAECSGESATICSCCLAAERKICRGGSGVWRGRTAEGFCRAAAQLPSVAALGAPISFSAVEEVAGRGRDGAGVFEIGNFGIDVCHESSRRAEANAVPPSKTPHACVFSSLLSSYGHQNLRRTLQLTDNTVINVENVEDKVKALLERIEDGKVVDGNDVADLSKRKLIVKHFWDFDALFQPQQHPARDSHDAFFRKDYAERVKLVHESGGYGSKRYGYDWKGKKLIKISFEHTTAVSTRMLCMLAQQHIESANSFTEF</sequence>
<keyword evidence="4" id="KW-0648">Protein biosynthesis</keyword>
<feature type="domain" description="Phenylalanyl-tRNA synthetase" evidence="6">
    <location>
        <begin position="208"/>
        <end position="288"/>
    </location>
</feature>
<proteinExistence type="predicted"/>
<dbReference type="GO" id="GO:0043039">
    <property type="term" value="P:tRNA aminoacylation"/>
    <property type="evidence" value="ECO:0007669"/>
    <property type="project" value="InterPro"/>
</dbReference>
<evidence type="ECO:0000256" key="1">
    <source>
        <dbReference type="ARBA" id="ARBA00022598"/>
    </source>
</evidence>
<protein>
    <recommendedName>
        <fullName evidence="6">Phenylalanyl-tRNA synthetase domain-containing protein</fullName>
    </recommendedName>
</protein>
<evidence type="ECO:0000256" key="4">
    <source>
        <dbReference type="ARBA" id="ARBA00022917"/>
    </source>
</evidence>
<organism evidence="7 8">
    <name type="scientific">Musa troglodytarum</name>
    <name type="common">fe'i banana</name>
    <dbReference type="NCBI Taxonomy" id="320322"/>
    <lineage>
        <taxon>Eukaryota</taxon>
        <taxon>Viridiplantae</taxon>
        <taxon>Streptophyta</taxon>
        <taxon>Embryophyta</taxon>
        <taxon>Tracheophyta</taxon>
        <taxon>Spermatophyta</taxon>
        <taxon>Magnoliopsida</taxon>
        <taxon>Liliopsida</taxon>
        <taxon>Zingiberales</taxon>
        <taxon>Musaceae</taxon>
        <taxon>Musa</taxon>
    </lineage>
</organism>
<dbReference type="Pfam" id="PF01409">
    <property type="entry name" value="tRNA-synt_2d"/>
    <property type="match status" value="1"/>
</dbReference>
<dbReference type="EMBL" id="CP097510">
    <property type="protein sequence ID" value="URE31796.1"/>
    <property type="molecule type" value="Genomic_DNA"/>
</dbReference>
<keyword evidence="1" id="KW-0436">Ligase</keyword>
<dbReference type="GO" id="GO:0004812">
    <property type="term" value="F:aminoacyl-tRNA ligase activity"/>
    <property type="evidence" value="ECO:0007669"/>
    <property type="project" value="UniProtKB-KW"/>
</dbReference>
<evidence type="ECO:0000313" key="7">
    <source>
        <dbReference type="EMBL" id="URE31796.1"/>
    </source>
</evidence>
<evidence type="ECO:0000313" key="8">
    <source>
        <dbReference type="Proteomes" id="UP001055439"/>
    </source>
</evidence>
<dbReference type="GO" id="GO:0005524">
    <property type="term" value="F:ATP binding"/>
    <property type="evidence" value="ECO:0007669"/>
    <property type="project" value="UniProtKB-KW"/>
</dbReference>
<dbReference type="InterPro" id="IPR002319">
    <property type="entry name" value="Phenylalanyl-tRNA_Synthase"/>
</dbReference>
<reference evidence="7" key="1">
    <citation type="submission" date="2022-05" db="EMBL/GenBank/DDBJ databases">
        <title>The Musa troglodytarum L. genome provides insights into the mechanism of non-climacteric behaviour and enrichment of carotenoids.</title>
        <authorList>
            <person name="Wang J."/>
        </authorList>
    </citation>
    <scope>NUCLEOTIDE SEQUENCE</scope>
    <source>
        <tissue evidence="7">Leaf</tissue>
    </source>
</reference>
<keyword evidence="8" id="KW-1185">Reference proteome</keyword>